<dbReference type="PROSITE" id="PS50994">
    <property type="entry name" value="INTEGRASE"/>
    <property type="match status" value="1"/>
</dbReference>
<dbReference type="PANTHER" id="PTHR47515:SF2">
    <property type="entry name" value="INTEGRASE CORE DOMAIN PROTEIN"/>
    <property type="match status" value="1"/>
</dbReference>
<dbReference type="SUPFAM" id="SSF53098">
    <property type="entry name" value="Ribonuclease H-like"/>
    <property type="match status" value="1"/>
</dbReference>
<evidence type="ECO:0000259" key="1">
    <source>
        <dbReference type="PROSITE" id="PS50994"/>
    </source>
</evidence>
<reference evidence="3" key="1">
    <citation type="journal article" date="2019" name="Int. J. Syst. Evol. Microbiol.">
        <title>The Global Catalogue of Microorganisms (GCM) 10K type strain sequencing project: providing services to taxonomists for standard genome sequencing and annotation.</title>
        <authorList>
            <consortium name="The Broad Institute Genomics Platform"/>
            <consortium name="The Broad Institute Genome Sequencing Center for Infectious Disease"/>
            <person name="Wu L."/>
            <person name="Ma J."/>
        </authorList>
    </citation>
    <scope>NUCLEOTIDE SEQUENCE [LARGE SCALE GENOMIC DNA]</scope>
    <source>
        <strain evidence="3">KCTC 52368</strain>
    </source>
</reference>
<evidence type="ECO:0000313" key="3">
    <source>
        <dbReference type="Proteomes" id="UP001597526"/>
    </source>
</evidence>
<dbReference type="InterPro" id="IPR001584">
    <property type="entry name" value="Integrase_cat-core"/>
</dbReference>
<dbReference type="Pfam" id="PF00665">
    <property type="entry name" value="rve"/>
    <property type="match status" value="1"/>
</dbReference>
<dbReference type="InterPro" id="IPR012337">
    <property type="entry name" value="RNaseH-like_sf"/>
</dbReference>
<dbReference type="RefSeq" id="WP_377767688.1">
    <property type="nucleotide sequence ID" value="NZ_JBHULB010000070.1"/>
</dbReference>
<dbReference type="InterPro" id="IPR036397">
    <property type="entry name" value="RNaseH_sf"/>
</dbReference>
<dbReference type="EMBL" id="JBHULB010000070">
    <property type="protein sequence ID" value="MFD2588156.1"/>
    <property type="molecule type" value="Genomic_DNA"/>
</dbReference>
<accession>A0ABW5MZB5</accession>
<dbReference type="Proteomes" id="UP001597526">
    <property type="component" value="Unassembled WGS sequence"/>
</dbReference>
<gene>
    <name evidence="2" type="ORF">ACFSQJ_14525</name>
</gene>
<feature type="domain" description="Integrase catalytic" evidence="1">
    <location>
        <begin position="1"/>
        <end position="113"/>
    </location>
</feature>
<comment type="caution">
    <text evidence="2">The sequence shown here is derived from an EMBL/GenBank/DDBJ whole genome shotgun (WGS) entry which is preliminary data.</text>
</comment>
<dbReference type="Gene3D" id="3.30.420.10">
    <property type="entry name" value="Ribonuclease H-like superfamily/Ribonuclease H"/>
    <property type="match status" value="1"/>
</dbReference>
<organism evidence="2 3">
    <name type="scientific">Croceitalea marina</name>
    <dbReference type="NCBI Taxonomy" id="1775166"/>
    <lineage>
        <taxon>Bacteria</taxon>
        <taxon>Pseudomonadati</taxon>
        <taxon>Bacteroidota</taxon>
        <taxon>Flavobacteriia</taxon>
        <taxon>Flavobacteriales</taxon>
        <taxon>Flavobacteriaceae</taxon>
        <taxon>Croceitalea</taxon>
    </lineage>
</organism>
<proteinExistence type="predicted"/>
<dbReference type="PANTHER" id="PTHR47515">
    <property type="entry name" value="LOW CALCIUM RESPONSE LOCUS PROTEIN T"/>
    <property type="match status" value="1"/>
</dbReference>
<protein>
    <submittedName>
        <fullName evidence="2">DDE-type integrase/transposase/recombinase</fullName>
    </submittedName>
</protein>
<evidence type="ECO:0000313" key="2">
    <source>
        <dbReference type="EMBL" id="MFD2588156.1"/>
    </source>
</evidence>
<name>A0ABW5MZB5_9FLAO</name>
<sequence>MANVSSDGRKIRVFNVMDDCNREALVMDIELYYPAKMVVETLGHLVEEIGLPKTIRCDNGPELISKALTKWYKKKRIELRFTQPGKPVQNAFMERLNRHYREDVLDDYWFNDL</sequence>
<keyword evidence="3" id="KW-1185">Reference proteome</keyword>